<name>A0A6L5WIZ9_9BACT</name>
<reference evidence="2 3" key="2">
    <citation type="submission" date="2020-03" db="EMBL/GenBank/DDBJ databases">
        <title>Campylobacter portucalensis sp. nov., a new species of Campylobacter isolated from the reproductive tract of bulls.</title>
        <authorList>
            <person name="Silva M.F."/>
            <person name="Pereira G."/>
            <person name="Carneiro C."/>
            <person name="Hemphill A."/>
            <person name="Mateus L."/>
            <person name="Lopes-Da-Costa L."/>
            <person name="Silva E."/>
        </authorList>
    </citation>
    <scope>NUCLEOTIDE SEQUENCE [LARGE SCALE GENOMIC DNA]</scope>
    <source>
        <strain evidence="2 3">FMV-PI01</strain>
    </source>
</reference>
<dbReference type="InterPro" id="IPR011604">
    <property type="entry name" value="PDDEXK-like_dom_sf"/>
</dbReference>
<dbReference type="RefSeq" id="WP_154570075.1">
    <property type="nucleotide sequence ID" value="NZ_VWSJ01000002.1"/>
</dbReference>
<evidence type="ECO:0000259" key="1">
    <source>
        <dbReference type="Pfam" id="PF01930"/>
    </source>
</evidence>
<sequence length="165" mass="19310">MTFSQENITGTLVNYYATCKREAWLYSRKIHARQDDENILMGKVLADLKENLHDFPYSNLKFDKIAKQKGHYIITEYKKTLKNENAAKMQLLFYIYTLKNSLNLKKIYGKIISGKKVIKVDDDSENFKLMGELLNEMSKFLSTKIPPKVIKSKFCKSCAYNDYCF</sequence>
<dbReference type="PANTHER" id="PTHR37168:SF2">
    <property type="entry name" value="CRISPR-ASSOCIATED EXONUCLEASE CAS4"/>
    <property type="match status" value="1"/>
</dbReference>
<dbReference type="InterPro" id="IPR022765">
    <property type="entry name" value="Dna2/Cas4_DUF83"/>
</dbReference>
<comment type="caution">
    <text evidence="2">The sequence shown here is derived from an EMBL/GenBank/DDBJ whole genome shotgun (WGS) entry which is preliminary data.</text>
</comment>
<dbReference type="Pfam" id="PF01930">
    <property type="entry name" value="Cas_Cas4"/>
    <property type="match status" value="1"/>
</dbReference>
<dbReference type="Gene3D" id="3.90.320.10">
    <property type="match status" value="1"/>
</dbReference>
<evidence type="ECO:0000313" key="2">
    <source>
        <dbReference type="EMBL" id="MSN95803.1"/>
    </source>
</evidence>
<proteinExistence type="predicted"/>
<evidence type="ECO:0000313" key="3">
    <source>
        <dbReference type="Proteomes" id="UP000476338"/>
    </source>
</evidence>
<dbReference type="AlphaFoldDB" id="A0A6L5WIZ9"/>
<accession>A0A6L5WIZ9</accession>
<keyword evidence="3" id="KW-1185">Reference proteome</keyword>
<feature type="domain" description="DUF83" evidence="1">
    <location>
        <begin position="9"/>
        <end position="165"/>
    </location>
</feature>
<dbReference type="PANTHER" id="PTHR37168">
    <property type="entry name" value="CRISPR-ASSOCIATED EXONUCLEASE CAS4"/>
    <property type="match status" value="1"/>
</dbReference>
<organism evidence="2 3">
    <name type="scientific">Campylobacter portucalensis</name>
    <dbReference type="NCBI Taxonomy" id="2608384"/>
    <lineage>
        <taxon>Bacteria</taxon>
        <taxon>Pseudomonadati</taxon>
        <taxon>Campylobacterota</taxon>
        <taxon>Epsilonproteobacteria</taxon>
        <taxon>Campylobacterales</taxon>
        <taxon>Campylobacteraceae</taxon>
        <taxon>Campylobacter</taxon>
    </lineage>
</organism>
<protein>
    <submittedName>
        <fullName evidence="2">Dna2/Cas4 domain-containing protein</fullName>
    </submittedName>
</protein>
<gene>
    <name evidence="2" type="ORF">F1B92_01095</name>
</gene>
<dbReference type="Proteomes" id="UP000476338">
    <property type="component" value="Unassembled WGS sequence"/>
</dbReference>
<dbReference type="EMBL" id="VWSJ01000002">
    <property type="protein sequence ID" value="MSN95803.1"/>
    <property type="molecule type" value="Genomic_DNA"/>
</dbReference>
<reference evidence="2 3" key="1">
    <citation type="submission" date="2019-09" db="EMBL/GenBank/DDBJ databases">
        <authorList>
            <person name="Silva M."/>
            <person name="Pereira G."/>
            <person name="Lopes-Da-Costa L."/>
            <person name="Silva E."/>
        </authorList>
    </citation>
    <scope>NUCLEOTIDE SEQUENCE [LARGE SCALE GENOMIC DNA]</scope>
    <source>
        <strain evidence="2 3">FMV-PI01</strain>
    </source>
</reference>